<comment type="caution">
    <text evidence="7">The sequence shown here is derived from an EMBL/GenBank/DDBJ whole genome shotgun (WGS) entry which is preliminary data.</text>
</comment>
<evidence type="ECO:0000313" key="8">
    <source>
        <dbReference type="Proteomes" id="UP000244948"/>
    </source>
</evidence>
<dbReference type="GO" id="GO:0006457">
    <property type="term" value="P:protein folding"/>
    <property type="evidence" value="ECO:0007669"/>
    <property type="project" value="InterPro"/>
</dbReference>
<comment type="similarity">
    <text evidence="2 5">Belongs to the cyclophilin-type PPIase family.</text>
</comment>
<gene>
    <name evidence="7" type="ORF">DC082_09955</name>
</gene>
<dbReference type="InterPro" id="IPR002130">
    <property type="entry name" value="Cyclophilin-type_PPIase_dom"/>
</dbReference>
<dbReference type="PROSITE" id="PS50072">
    <property type="entry name" value="CSA_PPIASE_2"/>
    <property type="match status" value="1"/>
</dbReference>
<protein>
    <recommendedName>
        <fullName evidence="5">Peptidyl-prolyl cis-trans isomerase</fullName>
        <shortName evidence="5">PPIase</shortName>
        <ecNumber evidence="5">5.2.1.8</ecNumber>
    </recommendedName>
</protein>
<evidence type="ECO:0000256" key="4">
    <source>
        <dbReference type="ARBA" id="ARBA00023235"/>
    </source>
</evidence>
<comment type="function">
    <text evidence="1 5">PPIases accelerate the folding of proteins. It catalyzes the cis-trans isomerization of proline imidic peptide bonds in oligopeptides.</text>
</comment>
<accession>A0A2U2AI36</accession>
<dbReference type="PIRSF" id="PIRSF001467">
    <property type="entry name" value="Peptidylpro_ismrse"/>
    <property type="match status" value="1"/>
</dbReference>
<dbReference type="EMBL" id="QEWR01000008">
    <property type="protein sequence ID" value="PWD82249.1"/>
    <property type="molecule type" value="Genomic_DNA"/>
</dbReference>
<dbReference type="InterPro" id="IPR044665">
    <property type="entry name" value="E_coli_cyclophilin_A-like"/>
</dbReference>
<dbReference type="CDD" id="cd01920">
    <property type="entry name" value="cyclophilin_EcCYP_like"/>
    <property type="match status" value="1"/>
</dbReference>
<evidence type="ECO:0000256" key="1">
    <source>
        <dbReference type="ARBA" id="ARBA00002388"/>
    </source>
</evidence>
<dbReference type="EC" id="5.2.1.8" evidence="5"/>
<keyword evidence="3 5" id="KW-0697">Rotamase</keyword>
<keyword evidence="8" id="KW-1185">Reference proteome</keyword>
<dbReference type="Proteomes" id="UP000244948">
    <property type="component" value="Unassembled WGS sequence"/>
</dbReference>
<dbReference type="AlphaFoldDB" id="A0A2U2AI36"/>
<dbReference type="SUPFAM" id="SSF50891">
    <property type="entry name" value="Cyclophilin-like"/>
    <property type="match status" value="1"/>
</dbReference>
<proteinExistence type="inferred from homology"/>
<evidence type="ECO:0000256" key="5">
    <source>
        <dbReference type="RuleBase" id="RU363019"/>
    </source>
</evidence>
<organism evidence="7 8">
    <name type="scientific">Ignatzschineria indica</name>
    <dbReference type="NCBI Taxonomy" id="472583"/>
    <lineage>
        <taxon>Bacteria</taxon>
        <taxon>Pseudomonadati</taxon>
        <taxon>Pseudomonadota</taxon>
        <taxon>Gammaproteobacteria</taxon>
        <taxon>Cardiobacteriales</taxon>
        <taxon>Ignatzschineriaceae</taxon>
        <taxon>Ignatzschineria</taxon>
    </lineage>
</organism>
<dbReference type="Pfam" id="PF00160">
    <property type="entry name" value="Pro_isomerase"/>
    <property type="match status" value="1"/>
</dbReference>
<dbReference type="Gene3D" id="2.40.100.10">
    <property type="entry name" value="Cyclophilin-like"/>
    <property type="match status" value="1"/>
</dbReference>
<dbReference type="InterPro" id="IPR020892">
    <property type="entry name" value="Cyclophilin-type_PPIase_CS"/>
</dbReference>
<reference evidence="7 8" key="1">
    <citation type="journal article" date="2018" name="Genome Announc.">
        <title>Ignatzschineria cameli sp. nov., isolated from necrotic foot tissue of dromedaries (Camelus dromedarius) and associated maggots (Wohlfahrtia species) in Dubai.</title>
        <authorList>
            <person name="Tsang C.C."/>
            <person name="Tang J.Y."/>
            <person name="Fong J.Y."/>
            <person name="Kinne J."/>
            <person name="Lee H.H."/>
            <person name="Joseph M."/>
            <person name="Jose S."/>
            <person name="Schuster R.K."/>
            <person name="Tang Y."/>
            <person name="Sivakumar S."/>
            <person name="Chen J.H."/>
            <person name="Teng J.L."/>
            <person name="Lau S.K."/>
            <person name="Wernery U."/>
            <person name="Woo P.C."/>
        </authorList>
    </citation>
    <scope>NUCLEOTIDE SEQUENCE [LARGE SCALE GENOMIC DNA]</scope>
    <source>
        <strain evidence="7 8">KCTC 22643</strain>
    </source>
</reference>
<dbReference type="RefSeq" id="WP_094568426.1">
    <property type="nucleotide sequence ID" value="NZ_BMXZ01000006.1"/>
</dbReference>
<dbReference type="PANTHER" id="PTHR43246">
    <property type="entry name" value="PEPTIDYL-PROLYL CIS-TRANS ISOMERASE CYP38, CHLOROPLASTIC"/>
    <property type="match status" value="1"/>
</dbReference>
<dbReference type="PRINTS" id="PR00153">
    <property type="entry name" value="CSAPPISMRASE"/>
</dbReference>
<dbReference type="InterPro" id="IPR029000">
    <property type="entry name" value="Cyclophilin-like_dom_sf"/>
</dbReference>
<dbReference type="PROSITE" id="PS00170">
    <property type="entry name" value="CSA_PPIASE_1"/>
    <property type="match status" value="1"/>
</dbReference>
<sequence length="167" mass="18518">MLKFHTTMGDFTIQLNHEKAPATAENFLQYAKDGYFNGTLFHRIIPGFMVQGGGLEPGMVDKHKGHREPIQNEADNGLKNVRGSVAMARTMDPHSATSQFFINLVDNSFLDHKSQTPQGWGYAVFGEVVEGMDVIDKMAKVETTSRRGHGDVPVEDIIIENVEVIGE</sequence>
<comment type="catalytic activity">
    <reaction evidence="5">
        <text>[protein]-peptidylproline (omega=180) = [protein]-peptidylproline (omega=0)</text>
        <dbReference type="Rhea" id="RHEA:16237"/>
        <dbReference type="Rhea" id="RHEA-COMP:10747"/>
        <dbReference type="Rhea" id="RHEA-COMP:10748"/>
        <dbReference type="ChEBI" id="CHEBI:83833"/>
        <dbReference type="ChEBI" id="CHEBI:83834"/>
        <dbReference type="EC" id="5.2.1.8"/>
    </reaction>
</comment>
<evidence type="ECO:0000259" key="6">
    <source>
        <dbReference type="PROSITE" id="PS50072"/>
    </source>
</evidence>
<dbReference type="InterPro" id="IPR024936">
    <property type="entry name" value="Cyclophilin-type_PPIase"/>
</dbReference>
<evidence type="ECO:0000313" key="7">
    <source>
        <dbReference type="EMBL" id="PWD82249.1"/>
    </source>
</evidence>
<feature type="domain" description="PPIase cyclophilin-type" evidence="6">
    <location>
        <begin position="1"/>
        <end position="164"/>
    </location>
</feature>
<evidence type="ECO:0000256" key="2">
    <source>
        <dbReference type="ARBA" id="ARBA00007365"/>
    </source>
</evidence>
<keyword evidence="4 5" id="KW-0413">Isomerase</keyword>
<evidence type="ECO:0000256" key="3">
    <source>
        <dbReference type="ARBA" id="ARBA00023110"/>
    </source>
</evidence>
<dbReference type="GO" id="GO:0003755">
    <property type="term" value="F:peptidyl-prolyl cis-trans isomerase activity"/>
    <property type="evidence" value="ECO:0007669"/>
    <property type="project" value="UniProtKB-UniRule"/>
</dbReference>
<name>A0A2U2AI36_9GAMM</name>